<reference evidence="1" key="2">
    <citation type="submission" date="2018-05" db="EMBL/GenBank/DDBJ databases">
        <title>OgluRS3 (Oryza glumaepatula Reference Sequence Version 3).</title>
        <authorList>
            <person name="Zhang J."/>
            <person name="Kudrna D."/>
            <person name="Lee S."/>
            <person name="Talag J."/>
            <person name="Welchert J."/>
            <person name="Wing R.A."/>
        </authorList>
    </citation>
    <scope>NUCLEOTIDE SEQUENCE [LARGE SCALE GENOMIC DNA]</scope>
</reference>
<dbReference type="Gene3D" id="2.60.110.10">
    <property type="entry name" value="Thaumatin"/>
    <property type="match status" value="1"/>
</dbReference>
<proteinExistence type="predicted"/>
<evidence type="ECO:0000313" key="1">
    <source>
        <dbReference type="EnsemblPlants" id="OGLUM09G08570.1"/>
    </source>
</evidence>
<reference evidence="1" key="1">
    <citation type="submission" date="2015-04" db="UniProtKB">
        <authorList>
            <consortium name="EnsemblPlants"/>
        </authorList>
    </citation>
    <scope>IDENTIFICATION</scope>
</reference>
<accession>A0A0E0B296</accession>
<dbReference type="AlphaFoldDB" id="A0A0E0B296"/>
<keyword evidence="2" id="KW-1185">Reference proteome</keyword>
<dbReference type="Gramene" id="OGLUM09G08570.1">
    <property type="protein sequence ID" value="OGLUM09G08570.1"/>
    <property type="gene ID" value="OGLUM09G08570"/>
</dbReference>
<dbReference type="EnsemblPlants" id="OGLUM09G08570.1">
    <property type="protein sequence ID" value="OGLUM09G08570.1"/>
    <property type="gene ID" value="OGLUM09G08570"/>
</dbReference>
<dbReference type="STRING" id="40148.A0A0E0B296"/>
<protein>
    <submittedName>
        <fullName evidence="1">Uncharacterized protein</fullName>
    </submittedName>
</protein>
<dbReference type="Proteomes" id="UP000026961">
    <property type="component" value="Chromosome 9"/>
</dbReference>
<dbReference type="InterPro" id="IPR037176">
    <property type="entry name" value="Osmotin/thaumatin-like_sf"/>
</dbReference>
<dbReference type="HOGENOM" id="CLU_1952175_0_0_1"/>
<dbReference type="SUPFAM" id="SSF49870">
    <property type="entry name" value="Osmotin, thaumatin-like protein"/>
    <property type="match status" value="1"/>
</dbReference>
<organism evidence="1">
    <name type="scientific">Oryza glumipatula</name>
    <dbReference type="NCBI Taxonomy" id="40148"/>
    <lineage>
        <taxon>Eukaryota</taxon>
        <taxon>Viridiplantae</taxon>
        <taxon>Streptophyta</taxon>
        <taxon>Embryophyta</taxon>
        <taxon>Tracheophyta</taxon>
        <taxon>Spermatophyta</taxon>
        <taxon>Magnoliopsida</taxon>
        <taxon>Liliopsida</taxon>
        <taxon>Poales</taxon>
        <taxon>Poaceae</taxon>
        <taxon>BOP clade</taxon>
        <taxon>Oryzoideae</taxon>
        <taxon>Oryzeae</taxon>
        <taxon>Oryzinae</taxon>
        <taxon>Oryza</taxon>
    </lineage>
</organism>
<evidence type="ECO:0000313" key="2">
    <source>
        <dbReference type="Proteomes" id="UP000026961"/>
    </source>
</evidence>
<name>A0A0E0B296_9ORYZ</name>
<sequence length="129" mass="13631">MSPATAARRDVISGQRRKARSRGALGVVAVGYSYAKEDQTSTFTCPAGTNYRVDFCPPTSGVMAGDDDGVRGHGLPRLSCRICASAAMVMVLLPPPATASRGGDRRELLNFRGFGVSLPITAGHGEDRY</sequence>